<dbReference type="InterPro" id="IPR046722">
    <property type="entry name" value="DUF6614"/>
</dbReference>
<dbReference type="RefSeq" id="WP_274944406.1">
    <property type="nucleotide sequence ID" value="NZ_JANWOI010000004.1"/>
</dbReference>
<comment type="caution">
    <text evidence="1">The sequence shown here is derived from an EMBL/GenBank/DDBJ whole genome shotgun (WGS) entry which is preliminary data.</text>
</comment>
<name>A0A9X3Z822_9PROT</name>
<dbReference type="EMBL" id="JANWOI010000004">
    <property type="protein sequence ID" value="MDA5194701.1"/>
    <property type="molecule type" value="Genomic_DNA"/>
</dbReference>
<organism evidence="1 2">
    <name type="scientific">Govanella unica</name>
    <dbReference type="NCBI Taxonomy" id="2975056"/>
    <lineage>
        <taxon>Bacteria</taxon>
        <taxon>Pseudomonadati</taxon>
        <taxon>Pseudomonadota</taxon>
        <taxon>Alphaproteobacteria</taxon>
        <taxon>Emcibacterales</taxon>
        <taxon>Govanellaceae</taxon>
        <taxon>Govanella</taxon>
    </lineage>
</organism>
<dbReference type="AlphaFoldDB" id="A0A9X3Z822"/>
<protein>
    <submittedName>
        <fullName evidence="1">Uncharacterized protein</fullName>
    </submittedName>
</protein>
<dbReference type="Proteomes" id="UP001141619">
    <property type="component" value="Unassembled WGS sequence"/>
</dbReference>
<reference evidence="1" key="1">
    <citation type="submission" date="2022-08" db="EMBL/GenBank/DDBJ databases">
        <authorList>
            <person name="Vandamme P."/>
            <person name="Hettiarachchi A."/>
            <person name="Peeters C."/>
            <person name="Cnockaert M."/>
            <person name="Carlier A."/>
        </authorList>
    </citation>
    <scope>NUCLEOTIDE SEQUENCE</scope>
    <source>
        <strain evidence="1">LMG 31809</strain>
    </source>
</reference>
<evidence type="ECO:0000313" key="1">
    <source>
        <dbReference type="EMBL" id="MDA5194701.1"/>
    </source>
</evidence>
<dbReference type="Pfam" id="PF20319">
    <property type="entry name" value="DUF6614"/>
    <property type="match status" value="1"/>
</dbReference>
<accession>A0A9X3Z822</accession>
<keyword evidence="2" id="KW-1185">Reference proteome</keyword>
<proteinExistence type="predicted"/>
<sequence>MDLYHVWCDLKDGESDTDFAEAISRFLGHMKEAQLIAGFRLMRRKLGLAPAGLGEFHIMIEIENLAQLDRAFGAAATREDPVETIHHAVNARVKTATFALYRDFPDDFRIRGQEKF</sequence>
<reference evidence="1" key="2">
    <citation type="journal article" date="2023" name="Syst. Appl. Microbiol.">
        <title>Govania unica gen. nov., sp. nov., a rare biosphere bacterium that represents a novel family in the class Alphaproteobacteria.</title>
        <authorList>
            <person name="Vandamme P."/>
            <person name="Peeters C."/>
            <person name="Hettiarachchi A."/>
            <person name="Cnockaert M."/>
            <person name="Carlier A."/>
        </authorList>
    </citation>
    <scope>NUCLEOTIDE SEQUENCE</scope>
    <source>
        <strain evidence="1">LMG 31809</strain>
    </source>
</reference>
<gene>
    <name evidence="1" type="ORF">NYP16_12135</name>
</gene>
<evidence type="ECO:0000313" key="2">
    <source>
        <dbReference type="Proteomes" id="UP001141619"/>
    </source>
</evidence>